<feature type="repeat" description="ANK" evidence="1">
    <location>
        <begin position="107"/>
        <end position="139"/>
    </location>
</feature>
<dbReference type="SMART" id="SM00248">
    <property type="entry name" value="ANK"/>
    <property type="match status" value="3"/>
</dbReference>
<proteinExistence type="predicted"/>
<organism evidence="2 3">
    <name type="scientific">Muriicola marianensis</name>
    <dbReference type="NCBI Taxonomy" id="1324801"/>
    <lineage>
        <taxon>Bacteria</taxon>
        <taxon>Pseudomonadati</taxon>
        <taxon>Bacteroidota</taxon>
        <taxon>Flavobacteriia</taxon>
        <taxon>Flavobacteriales</taxon>
        <taxon>Flavobacteriaceae</taxon>
        <taxon>Muriicola</taxon>
    </lineage>
</organism>
<dbReference type="Gene3D" id="1.25.40.20">
    <property type="entry name" value="Ankyrin repeat-containing domain"/>
    <property type="match status" value="1"/>
</dbReference>
<dbReference type="EMBL" id="BMFH01000001">
    <property type="protein sequence ID" value="GGD48001.1"/>
    <property type="molecule type" value="Genomic_DNA"/>
</dbReference>
<evidence type="ECO:0000313" key="2">
    <source>
        <dbReference type="EMBL" id="GGD48001.1"/>
    </source>
</evidence>
<dbReference type="Proteomes" id="UP000625780">
    <property type="component" value="Unassembled WGS sequence"/>
</dbReference>
<keyword evidence="1" id="KW-0040">ANK repeat</keyword>
<dbReference type="PROSITE" id="PS50088">
    <property type="entry name" value="ANK_REPEAT"/>
    <property type="match status" value="1"/>
</dbReference>
<dbReference type="PROSITE" id="PS50297">
    <property type="entry name" value="ANK_REP_REGION"/>
    <property type="match status" value="1"/>
</dbReference>
<reference evidence="3" key="1">
    <citation type="journal article" date="2019" name="Int. J. Syst. Evol. Microbiol.">
        <title>The Global Catalogue of Microorganisms (GCM) 10K type strain sequencing project: providing services to taxonomists for standard genome sequencing and annotation.</title>
        <authorList>
            <consortium name="The Broad Institute Genomics Platform"/>
            <consortium name="The Broad Institute Genome Sequencing Center for Infectious Disease"/>
            <person name="Wu L."/>
            <person name="Ma J."/>
        </authorList>
    </citation>
    <scope>NUCLEOTIDE SEQUENCE [LARGE SCALE GENOMIC DNA]</scope>
    <source>
        <strain evidence="3">CGMCC 1.12606</strain>
    </source>
</reference>
<evidence type="ECO:0000313" key="3">
    <source>
        <dbReference type="Proteomes" id="UP000625780"/>
    </source>
</evidence>
<dbReference type="InterPro" id="IPR002110">
    <property type="entry name" value="Ankyrin_rpt"/>
</dbReference>
<evidence type="ECO:0000256" key="1">
    <source>
        <dbReference type="PROSITE-ProRule" id="PRU00023"/>
    </source>
</evidence>
<comment type="caution">
    <text evidence="2">The sequence shown here is derived from an EMBL/GenBank/DDBJ whole genome shotgun (WGS) entry which is preliminary data.</text>
</comment>
<dbReference type="SUPFAM" id="SSF48403">
    <property type="entry name" value="Ankyrin repeat"/>
    <property type="match status" value="1"/>
</dbReference>
<protein>
    <recommendedName>
        <fullName evidence="4">Ankyrin repeat domain-containing protein</fullName>
    </recommendedName>
</protein>
<accession>A0ABQ1QX04</accession>
<evidence type="ECO:0008006" key="4">
    <source>
        <dbReference type="Google" id="ProtNLM"/>
    </source>
</evidence>
<dbReference type="InterPro" id="IPR036770">
    <property type="entry name" value="Ankyrin_rpt-contain_sf"/>
</dbReference>
<keyword evidence="3" id="KW-1185">Reference proteome</keyword>
<name>A0ABQ1QX04_9FLAO</name>
<dbReference type="RefSeq" id="WP_188369913.1">
    <property type="nucleotide sequence ID" value="NZ_BMFH01000001.1"/>
</dbReference>
<dbReference type="Pfam" id="PF12796">
    <property type="entry name" value="Ank_2"/>
    <property type="match status" value="1"/>
</dbReference>
<gene>
    <name evidence="2" type="ORF">GCM10011361_13470</name>
</gene>
<sequence length="247" mass="27809">MDYKKDIIEQIELHDVDGIRNCFEHGVKPNDTFRGEPLIYELTSEYLRSPRFKECVRLFVDYGLEFEDKALLAVLLDDQSSLEEIIAKDPETLHRSFDLRCAYTPLTGVNLLHICAEFNHVQCAEALVEHGADVNATAGLDSHGFGGQSPIFHTVNQNGDQSAEMLDFLLSKGARLDLTVKGLIWGKGYDWETFIPSVNPISYAMMGLLPQMHRSEITISKTISKLLKHGYGIAYTPRNVPNTYLNS</sequence>